<keyword evidence="2" id="KW-0808">Transferase</keyword>
<dbReference type="Pfam" id="PF08241">
    <property type="entry name" value="Methyltransf_11"/>
    <property type="match status" value="1"/>
</dbReference>
<dbReference type="GO" id="GO:0008757">
    <property type="term" value="F:S-adenosylmethionine-dependent methyltransferase activity"/>
    <property type="evidence" value="ECO:0007669"/>
    <property type="project" value="InterPro"/>
</dbReference>
<evidence type="ECO:0000313" key="3">
    <source>
        <dbReference type="Proteomes" id="UP000034603"/>
    </source>
</evidence>
<accession>A0A0G0K587</accession>
<dbReference type="GO" id="GO:0032259">
    <property type="term" value="P:methylation"/>
    <property type="evidence" value="ECO:0007669"/>
    <property type="project" value="UniProtKB-KW"/>
</dbReference>
<comment type="caution">
    <text evidence="2">The sequence shown here is derived from an EMBL/GenBank/DDBJ whole genome shotgun (WGS) entry which is preliminary data.</text>
</comment>
<keyword evidence="2" id="KW-0489">Methyltransferase</keyword>
<dbReference type="Proteomes" id="UP000034603">
    <property type="component" value="Unassembled WGS sequence"/>
</dbReference>
<evidence type="ECO:0000313" key="2">
    <source>
        <dbReference type="EMBL" id="KKQ44249.1"/>
    </source>
</evidence>
<name>A0A0G0K587_9BACT</name>
<dbReference type="EMBL" id="LBTR01000029">
    <property type="protein sequence ID" value="KKQ44249.1"/>
    <property type="molecule type" value="Genomic_DNA"/>
</dbReference>
<dbReference type="SUPFAM" id="SSF53335">
    <property type="entry name" value="S-adenosyl-L-methionine-dependent methyltransferases"/>
    <property type="match status" value="1"/>
</dbReference>
<organism evidence="2 3">
    <name type="scientific">Candidatus Woesebacteria bacterium GW2011_GWA1_37_8</name>
    <dbReference type="NCBI Taxonomy" id="1618546"/>
    <lineage>
        <taxon>Bacteria</taxon>
        <taxon>Candidatus Woeseibacteriota</taxon>
    </lineage>
</organism>
<dbReference type="InterPro" id="IPR013216">
    <property type="entry name" value="Methyltransf_11"/>
</dbReference>
<gene>
    <name evidence="2" type="ORF">US62_C0029G0005</name>
</gene>
<feature type="domain" description="Methyltransferase type 11" evidence="1">
    <location>
        <begin position="35"/>
        <end position="127"/>
    </location>
</feature>
<dbReference type="PANTHER" id="PTHR43861">
    <property type="entry name" value="TRANS-ACONITATE 2-METHYLTRANSFERASE-RELATED"/>
    <property type="match status" value="1"/>
</dbReference>
<sequence length="227" mass="26349">MDEVGKNTLEEMRNAAWYNKWIYDYFSKCLKGEILEIGCGIGNFVPFLIKSGKLTSIDVKNSYIENLKKEYVGVKFGLGDIENNTYFFKNKKFDSIISLNVFEHIKDDEKALKNTYDLLKHGGNFAILVPAHKLLFSHFDKELGHFRRYSVLDLARKLRKEGFEIKQIRYFNWWAAIGWFVFVKLLRVKAMPSAPVGIFDTFGQFFLSVEKYIKLPIGISVVAICKK</sequence>
<evidence type="ECO:0000259" key="1">
    <source>
        <dbReference type="Pfam" id="PF08241"/>
    </source>
</evidence>
<reference evidence="2 3" key="1">
    <citation type="journal article" date="2015" name="Nature">
        <title>rRNA introns, odd ribosomes, and small enigmatic genomes across a large radiation of phyla.</title>
        <authorList>
            <person name="Brown C.T."/>
            <person name="Hug L.A."/>
            <person name="Thomas B.C."/>
            <person name="Sharon I."/>
            <person name="Castelle C.J."/>
            <person name="Singh A."/>
            <person name="Wilkins M.J."/>
            <person name="Williams K.H."/>
            <person name="Banfield J.F."/>
        </authorList>
    </citation>
    <scope>NUCLEOTIDE SEQUENCE [LARGE SCALE GENOMIC DNA]</scope>
</reference>
<dbReference type="Gene3D" id="3.40.50.150">
    <property type="entry name" value="Vaccinia Virus protein VP39"/>
    <property type="match status" value="1"/>
</dbReference>
<dbReference type="AlphaFoldDB" id="A0A0G0K587"/>
<dbReference type="CDD" id="cd02440">
    <property type="entry name" value="AdoMet_MTases"/>
    <property type="match status" value="1"/>
</dbReference>
<dbReference type="PANTHER" id="PTHR43861:SF6">
    <property type="entry name" value="METHYLTRANSFERASE TYPE 11"/>
    <property type="match status" value="1"/>
</dbReference>
<dbReference type="InterPro" id="IPR029063">
    <property type="entry name" value="SAM-dependent_MTases_sf"/>
</dbReference>
<proteinExistence type="predicted"/>
<protein>
    <submittedName>
        <fullName evidence="2">Methyltransferase type 12</fullName>
    </submittedName>
</protein>